<dbReference type="EMBL" id="JACYXJ010000002">
    <property type="protein sequence ID" value="MBD8876003.1"/>
    <property type="molecule type" value="Genomic_DNA"/>
</dbReference>
<dbReference type="InterPro" id="IPR017476">
    <property type="entry name" value="UDP-Glc/GDP-Man"/>
</dbReference>
<keyword evidence="8" id="KW-1185">Reference proteome</keyword>
<proteinExistence type="inferred from homology"/>
<keyword evidence="5" id="KW-1133">Transmembrane helix</keyword>
<dbReference type="InterPro" id="IPR028359">
    <property type="entry name" value="UDP_ManNAc/GlcNAc_DH"/>
</dbReference>
<dbReference type="InterPro" id="IPR036220">
    <property type="entry name" value="UDP-Glc/GDP-Man_DH_C_sf"/>
</dbReference>
<dbReference type="RefSeq" id="WP_192108453.1">
    <property type="nucleotide sequence ID" value="NZ_JACYXJ010000002.1"/>
</dbReference>
<evidence type="ECO:0000256" key="2">
    <source>
        <dbReference type="ARBA" id="ARBA00023002"/>
    </source>
</evidence>
<comment type="caution">
    <text evidence="7">The sequence shown here is derived from an EMBL/GenBank/DDBJ whole genome shotgun (WGS) entry which is preliminary data.</text>
</comment>
<dbReference type="Pfam" id="PF03720">
    <property type="entry name" value="UDPG_MGDP_dh_C"/>
    <property type="match status" value="1"/>
</dbReference>
<comment type="similarity">
    <text evidence="1 4">Belongs to the UDP-glucose/GDP-mannose dehydrogenase family.</text>
</comment>
<accession>A0ABR9C7X3</accession>
<name>A0ABR9C7X3_9HYPH</name>
<keyword evidence="2" id="KW-0560">Oxidoreductase</keyword>
<evidence type="ECO:0000256" key="4">
    <source>
        <dbReference type="PIRNR" id="PIRNR000124"/>
    </source>
</evidence>
<dbReference type="Gene3D" id="3.40.50.720">
    <property type="entry name" value="NAD(P)-binding Rossmann-like Domain"/>
    <property type="match status" value="2"/>
</dbReference>
<evidence type="ECO:0000259" key="6">
    <source>
        <dbReference type="SMART" id="SM00984"/>
    </source>
</evidence>
<dbReference type="NCBIfam" id="TIGR03026">
    <property type="entry name" value="NDP-sugDHase"/>
    <property type="match status" value="1"/>
</dbReference>
<reference evidence="7 8" key="1">
    <citation type="submission" date="2020-09" db="EMBL/GenBank/DDBJ databases">
        <title>The genome sequence of type strain Labrenzia polysiphoniae KACC 19711.</title>
        <authorList>
            <person name="Liu Y."/>
        </authorList>
    </citation>
    <scope>NUCLEOTIDE SEQUENCE [LARGE SCALE GENOMIC DNA]</scope>
    <source>
        <strain evidence="7 8">KACC 19711</strain>
    </source>
</reference>
<keyword evidence="3" id="KW-0520">NAD</keyword>
<evidence type="ECO:0000313" key="8">
    <source>
        <dbReference type="Proteomes" id="UP000615687"/>
    </source>
</evidence>
<gene>
    <name evidence="7" type="ORF">IG617_06875</name>
</gene>
<dbReference type="Pfam" id="PF00984">
    <property type="entry name" value="UDPG_MGDP_dh"/>
    <property type="match status" value="1"/>
</dbReference>
<evidence type="ECO:0000256" key="1">
    <source>
        <dbReference type="ARBA" id="ARBA00006601"/>
    </source>
</evidence>
<dbReference type="SUPFAM" id="SSF51735">
    <property type="entry name" value="NAD(P)-binding Rossmann-fold domains"/>
    <property type="match status" value="1"/>
</dbReference>
<dbReference type="InterPro" id="IPR036291">
    <property type="entry name" value="NAD(P)-bd_dom_sf"/>
</dbReference>
<dbReference type="SUPFAM" id="SSF52413">
    <property type="entry name" value="UDP-glucose/GDP-mannose dehydrogenase C-terminal domain"/>
    <property type="match status" value="1"/>
</dbReference>
<evidence type="ECO:0000256" key="3">
    <source>
        <dbReference type="ARBA" id="ARBA00023027"/>
    </source>
</evidence>
<dbReference type="InterPro" id="IPR014027">
    <property type="entry name" value="UDP-Glc/GDP-Man_DH_C"/>
</dbReference>
<dbReference type="SUPFAM" id="SSF48179">
    <property type="entry name" value="6-phosphogluconate dehydrogenase C-terminal domain-like"/>
    <property type="match status" value="1"/>
</dbReference>
<keyword evidence="5" id="KW-0812">Transmembrane</keyword>
<dbReference type="Proteomes" id="UP000615687">
    <property type="component" value="Unassembled WGS sequence"/>
</dbReference>
<protein>
    <submittedName>
        <fullName evidence="7">Nucleotide sugar dehydrogenase</fullName>
    </submittedName>
</protein>
<dbReference type="PANTHER" id="PTHR43491:SF2">
    <property type="entry name" value="UDP-N-ACETYL-D-MANNOSAMINE DEHYDROGENASE"/>
    <property type="match status" value="1"/>
</dbReference>
<sequence>MTHSTTQSPRIAVVGLGYVGLPVAIAFAAAGYEVIGFDVKESRLEELSRGVDSTASVAVACLDHTKLRFTAQPEDIADCDVFIVAVPTPVDIAKKPDLTPFVSAAQIVGGVMKKGAIVVFESTVFPGATEDIAVPALEEASGLTFGADFGVGYSPERINPGDREREFKDIVKIVSGSSNAVTQTLCDLYGSVVTAGIHRAPSIKVAEAAKVIENTQRDLNIALMNELSMLFHAMGIDTRDVLAGSATKWNFLPFQPGLVGGHCIGVDPYYLTHKANEIGMTPQVILAGRGTNEAMPGYVAGKIIQGCVRLGRQMPAKIAVLGITYKANVPDTRNSKVVDLIRELKDFGANVMIHDPLADADDVMEEYGLSLSSADELIGSDAVVLAVPHDQFFEEGDAWPLISGLVGQGRCLVADIPARLDRGQCPQDIELWRL</sequence>
<evidence type="ECO:0000256" key="5">
    <source>
        <dbReference type="SAM" id="Phobius"/>
    </source>
</evidence>
<dbReference type="InterPro" id="IPR014026">
    <property type="entry name" value="UDP-Glc/GDP-Man_DH_dimer"/>
</dbReference>
<feature type="transmembrane region" description="Helical" evidence="5">
    <location>
        <begin position="12"/>
        <end position="32"/>
    </location>
</feature>
<dbReference type="PIRSF" id="PIRSF000124">
    <property type="entry name" value="UDPglc_GDPman_dh"/>
    <property type="match status" value="1"/>
</dbReference>
<dbReference type="InterPro" id="IPR001732">
    <property type="entry name" value="UDP-Glc/GDP-Man_DH_N"/>
</dbReference>
<dbReference type="PIRSF" id="PIRSF500136">
    <property type="entry name" value="UDP_ManNAc_DH"/>
    <property type="match status" value="1"/>
</dbReference>
<dbReference type="Pfam" id="PF03721">
    <property type="entry name" value="UDPG_MGDP_dh_N"/>
    <property type="match status" value="1"/>
</dbReference>
<feature type="domain" description="UDP-glucose/GDP-mannose dehydrogenase C-terminal" evidence="6">
    <location>
        <begin position="319"/>
        <end position="404"/>
    </location>
</feature>
<evidence type="ECO:0000313" key="7">
    <source>
        <dbReference type="EMBL" id="MBD8876003.1"/>
    </source>
</evidence>
<dbReference type="PANTHER" id="PTHR43491">
    <property type="entry name" value="UDP-N-ACETYL-D-MANNOSAMINE DEHYDROGENASE"/>
    <property type="match status" value="1"/>
</dbReference>
<organism evidence="7 8">
    <name type="scientific">Roseibium polysiphoniae</name>
    <dbReference type="NCBI Taxonomy" id="2571221"/>
    <lineage>
        <taxon>Bacteria</taxon>
        <taxon>Pseudomonadati</taxon>
        <taxon>Pseudomonadota</taxon>
        <taxon>Alphaproteobacteria</taxon>
        <taxon>Hyphomicrobiales</taxon>
        <taxon>Stappiaceae</taxon>
        <taxon>Roseibium</taxon>
    </lineage>
</organism>
<dbReference type="SMART" id="SM00984">
    <property type="entry name" value="UDPG_MGDP_dh_C"/>
    <property type="match status" value="1"/>
</dbReference>
<dbReference type="InterPro" id="IPR008927">
    <property type="entry name" value="6-PGluconate_DH-like_C_sf"/>
</dbReference>
<keyword evidence="5" id="KW-0472">Membrane</keyword>